<sequence length="109" mass="12353">MTTSKVTIKKQVWDLALTGMALLLVAFVINLKFVYEWVFKDSFNLELQPFEFNLFVFAPITALSLILAVVVVYRTIINGSSRTNKILKWLSLALCVIMLLGLLVTLIIM</sequence>
<evidence type="ECO:0000313" key="3">
    <source>
        <dbReference type="Proteomes" id="UP000192276"/>
    </source>
</evidence>
<comment type="caution">
    <text evidence="2">The sequence shown here is derived from an EMBL/GenBank/DDBJ whole genome shotgun (WGS) entry which is preliminary data.</text>
</comment>
<feature type="transmembrane region" description="Helical" evidence="1">
    <location>
        <begin position="55"/>
        <end position="77"/>
    </location>
</feature>
<dbReference type="STRING" id="550983.A4R26_12135"/>
<accession>A0A1V9GA76</accession>
<protein>
    <submittedName>
        <fullName evidence="2">Uncharacterized protein</fullName>
    </submittedName>
</protein>
<name>A0A1V9GA76_9BACT</name>
<dbReference type="OrthoDB" id="9908568at2"/>
<keyword evidence="1" id="KW-0812">Transmembrane</keyword>
<keyword evidence="3" id="KW-1185">Reference proteome</keyword>
<proteinExistence type="predicted"/>
<keyword evidence="1" id="KW-0472">Membrane</keyword>
<reference evidence="3" key="1">
    <citation type="submission" date="2016-04" db="EMBL/GenBank/DDBJ databases">
        <authorList>
            <person name="Chen L."/>
            <person name="Zhuang W."/>
            <person name="Wang G."/>
        </authorList>
    </citation>
    <scope>NUCLEOTIDE SEQUENCE [LARGE SCALE GENOMIC DNA]</scope>
    <source>
        <strain evidence="3">208</strain>
    </source>
</reference>
<evidence type="ECO:0000313" key="2">
    <source>
        <dbReference type="EMBL" id="OQP67559.1"/>
    </source>
</evidence>
<organism evidence="2 3">
    <name type="scientific">Niastella populi</name>
    <dbReference type="NCBI Taxonomy" id="550983"/>
    <lineage>
        <taxon>Bacteria</taxon>
        <taxon>Pseudomonadati</taxon>
        <taxon>Bacteroidota</taxon>
        <taxon>Chitinophagia</taxon>
        <taxon>Chitinophagales</taxon>
        <taxon>Chitinophagaceae</taxon>
        <taxon>Niastella</taxon>
    </lineage>
</organism>
<dbReference type="RefSeq" id="WP_081161560.1">
    <property type="nucleotide sequence ID" value="NZ_LWBP01000024.1"/>
</dbReference>
<feature type="transmembrane region" description="Helical" evidence="1">
    <location>
        <begin position="89"/>
        <end position="108"/>
    </location>
</feature>
<dbReference type="Proteomes" id="UP000192276">
    <property type="component" value="Unassembled WGS sequence"/>
</dbReference>
<gene>
    <name evidence="2" type="ORF">A4R26_12135</name>
</gene>
<feature type="transmembrane region" description="Helical" evidence="1">
    <location>
        <begin position="12"/>
        <end position="35"/>
    </location>
</feature>
<dbReference type="AlphaFoldDB" id="A0A1V9GA76"/>
<dbReference type="EMBL" id="LWBP01000024">
    <property type="protein sequence ID" value="OQP67559.1"/>
    <property type="molecule type" value="Genomic_DNA"/>
</dbReference>
<keyword evidence="1" id="KW-1133">Transmembrane helix</keyword>
<evidence type="ECO:0000256" key="1">
    <source>
        <dbReference type="SAM" id="Phobius"/>
    </source>
</evidence>